<dbReference type="HAMAP" id="MF_00238">
    <property type="entry name" value="Cytidyl_kinase_type1"/>
    <property type="match status" value="1"/>
</dbReference>
<gene>
    <name evidence="10" type="ORF">UFOPK1506_00808</name>
</gene>
<evidence type="ECO:0000256" key="6">
    <source>
        <dbReference type="ARBA" id="ARBA00022840"/>
    </source>
</evidence>
<dbReference type="NCBIfam" id="TIGR00017">
    <property type="entry name" value="cmk"/>
    <property type="match status" value="1"/>
</dbReference>
<dbReference type="GO" id="GO:0015949">
    <property type="term" value="P:nucleobase-containing small molecule interconversion"/>
    <property type="evidence" value="ECO:0007669"/>
    <property type="project" value="TreeGrafter"/>
</dbReference>
<evidence type="ECO:0000256" key="2">
    <source>
        <dbReference type="ARBA" id="ARBA00012906"/>
    </source>
</evidence>
<evidence type="ECO:0000256" key="5">
    <source>
        <dbReference type="ARBA" id="ARBA00022777"/>
    </source>
</evidence>
<dbReference type="GO" id="GO:0036431">
    <property type="term" value="F:dCMP kinase activity"/>
    <property type="evidence" value="ECO:0007669"/>
    <property type="project" value="InterPro"/>
</dbReference>
<evidence type="ECO:0000256" key="1">
    <source>
        <dbReference type="ARBA" id="ARBA00009427"/>
    </source>
</evidence>
<evidence type="ECO:0000259" key="9">
    <source>
        <dbReference type="Pfam" id="PF02224"/>
    </source>
</evidence>
<dbReference type="CDD" id="cd02020">
    <property type="entry name" value="CMPK"/>
    <property type="match status" value="1"/>
</dbReference>
<proteinExistence type="inferred from homology"/>
<dbReference type="InterPro" id="IPR003136">
    <property type="entry name" value="Cytidylate_kin"/>
</dbReference>
<keyword evidence="6" id="KW-0067">ATP-binding</keyword>
<dbReference type="EC" id="2.7.4.25" evidence="2"/>
<dbReference type="SUPFAM" id="SSF52540">
    <property type="entry name" value="P-loop containing nucleoside triphosphate hydrolases"/>
    <property type="match status" value="1"/>
</dbReference>
<organism evidence="10">
    <name type="scientific">freshwater metagenome</name>
    <dbReference type="NCBI Taxonomy" id="449393"/>
    <lineage>
        <taxon>unclassified sequences</taxon>
        <taxon>metagenomes</taxon>
        <taxon>ecological metagenomes</taxon>
    </lineage>
</organism>
<evidence type="ECO:0000256" key="7">
    <source>
        <dbReference type="ARBA" id="ARBA00047615"/>
    </source>
</evidence>
<dbReference type="InterPro" id="IPR027417">
    <property type="entry name" value="P-loop_NTPase"/>
</dbReference>
<dbReference type="AlphaFoldDB" id="A0A6J6D0H6"/>
<evidence type="ECO:0000256" key="8">
    <source>
        <dbReference type="ARBA" id="ARBA00048478"/>
    </source>
</evidence>
<evidence type="ECO:0000313" key="10">
    <source>
        <dbReference type="EMBL" id="CAB4556794.1"/>
    </source>
</evidence>
<dbReference type="EMBL" id="CAEZSV010000148">
    <property type="protein sequence ID" value="CAB4556794.1"/>
    <property type="molecule type" value="Genomic_DNA"/>
</dbReference>
<name>A0A6J6D0H6_9ZZZZ</name>
<dbReference type="PANTHER" id="PTHR21299">
    <property type="entry name" value="CYTIDYLATE KINASE/PANTOATE-BETA-ALANINE LIGASE"/>
    <property type="match status" value="1"/>
</dbReference>
<reference evidence="10" key="1">
    <citation type="submission" date="2020-05" db="EMBL/GenBank/DDBJ databases">
        <authorList>
            <person name="Chiriac C."/>
            <person name="Salcher M."/>
            <person name="Ghai R."/>
            <person name="Kavagutti S V."/>
        </authorList>
    </citation>
    <scope>NUCLEOTIDE SEQUENCE</scope>
</reference>
<keyword evidence="3" id="KW-0808">Transferase</keyword>
<keyword evidence="5" id="KW-0418">Kinase</keyword>
<sequence length="230" mass="24703">MVVVAIDGPSGAGKSSVSRALAQAFDWEYLDTGALYRAVTLLRLQNENSELGNFVDGLLSSAHSLTWVGDPAQPQMILKGENVNALIRSQEVTERVSEIASHPLVRGYLLDIQRKIINKAVQGIVVEGRDIGTTVWPDAELKIFLTADLAARAARRSAELELEQANSAGDVGQSLAKRDAIDSSRSSSPLRQADDQIVVDATHLTLAEVVAEISGKINKLRLIDGGPSHD</sequence>
<dbReference type="Pfam" id="PF02224">
    <property type="entry name" value="Cytidylate_kin"/>
    <property type="match status" value="1"/>
</dbReference>
<protein>
    <recommendedName>
        <fullName evidence="2">(d)CMP kinase</fullName>
        <ecNumber evidence="2">2.7.4.25</ecNumber>
    </recommendedName>
</protein>
<evidence type="ECO:0000256" key="4">
    <source>
        <dbReference type="ARBA" id="ARBA00022741"/>
    </source>
</evidence>
<dbReference type="GO" id="GO:0005524">
    <property type="term" value="F:ATP binding"/>
    <property type="evidence" value="ECO:0007669"/>
    <property type="project" value="UniProtKB-KW"/>
</dbReference>
<dbReference type="Gene3D" id="3.40.50.300">
    <property type="entry name" value="P-loop containing nucleotide triphosphate hydrolases"/>
    <property type="match status" value="1"/>
</dbReference>
<dbReference type="PANTHER" id="PTHR21299:SF2">
    <property type="entry name" value="CYTIDYLATE KINASE"/>
    <property type="match status" value="1"/>
</dbReference>
<dbReference type="InterPro" id="IPR011994">
    <property type="entry name" value="Cytidylate_kinase_dom"/>
</dbReference>
<keyword evidence="4" id="KW-0547">Nucleotide-binding</keyword>
<dbReference type="GO" id="GO:0005829">
    <property type="term" value="C:cytosol"/>
    <property type="evidence" value="ECO:0007669"/>
    <property type="project" value="TreeGrafter"/>
</dbReference>
<comment type="catalytic activity">
    <reaction evidence="8">
        <text>CMP + ATP = CDP + ADP</text>
        <dbReference type="Rhea" id="RHEA:11600"/>
        <dbReference type="ChEBI" id="CHEBI:30616"/>
        <dbReference type="ChEBI" id="CHEBI:58069"/>
        <dbReference type="ChEBI" id="CHEBI:60377"/>
        <dbReference type="ChEBI" id="CHEBI:456216"/>
        <dbReference type="EC" id="2.7.4.25"/>
    </reaction>
</comment>
<accession>A0A6J6D0H6</accession>
<evidence type="ECO:0000256" key="3">
    <source>
        <dbReference type="ARBA" id="ARBA00022679"/>
    </source>
</evidence>
<feature type="domain" description="Cytidylate kinase" evidence="9">
    <location>
        <begin position="4"/>
        <end position="218"/>
    </location>
</feature>
<comment type="catalytic activity">
    <reaction evidence="7">
        <text>dCMP + ATP = dCDP + ADP</text>
        <dbReference type="Rhea" id="RHEA:25094"/>
        <dbReference type="ChEBI" id="CHEBI:30616"/>
        <dbReference type="ChEBI" id="CHEBI:57566"/>
        <dbReference type="ChEBI" id="CHEBI:58593"/>
        <dbReference type="ChEBI" id="CHEBI:456216"/>
        <dbReference type="EC" id="2.7.4.25"/>
    </reaction>
</comment>
<comment type="similarity">
    <text evidence="1">Belongs to the cytidylate kinase family. Type 1 subfamily.</text>
</comment>